<evidence type="ECO:0000313" key="9">
    <source>
        <dbReference type="EMBL" id="KAJ3054839.1"/>
    </source>
</evidence>
<feature type="compositionally biased region" description="Polar residues" evidence="7">
    <location>
        <begin position="245"/>
        <end position="255"/>
    </location>
</feature>
<feature type="binding site" evidence="6">
    <location>
        <position position="320"/>
    </location>
    <ligand>
        <name>ATP</name>
        <dbReference type="ChEBI" id="CHEBI:30616"/>
    </ligand>
</feature>
<proteinExistence type="predicted"/>
<dbReference type="PANTHER" id="PTHR43895">
    <property type="entry name" value="CALCIUM/CALMODULIN-DEPENDENT PROTEIN KINASE KINASE-RELATED"/>
    <property type="match status" value="1"/>
</dbReference>
<dbReference type="GO" id="GO:0004674">
    <property type="term" value="F:protein serine/threonine kinase activity"/>
    <property type="evidence" value="ECO:0007669"/>
    <property type="project" value="UniProtKB-KW"/>
</dbReference>
<feature type="region of interest" description="Disordered" evidence="7">
    <location>
        <begin position="854"/>
        <end position="895"/>
    </location>
</feature>
<evidence type="ECO:0000256" key="1">
    <source>
        <dbReference type="ARBA" id="ARBA00022527"/>
    </source>
</evidence>
<feature type="compositionally biased region" description="Basic and acidic residues" evidence="7">
    <location>
        <begin position="865"/>
        <end position="876"/>
    </location>
</feature>
<dbReference type="SUPFAM" id="SSF56112">
    <property type="entry name" value="Protein kinase-like (PK-like)"/>
    <property type="match status" value="2"/>
</dbReference>
<comment type="caution">
    <text evidence="9">The sequence shown here is derived from an EMBL/GenBank/DDBJ whole genome shotgun (WGS) entry which is preliminary data.</text>
</comment>
<feature type="compositionally biased region" description="Low complexity" evidence="7">
    <location>
        <begin position="577"/>
        <end position="594"/>
    </location>
</feature>
<feature type="region of interest" description="Disordered" evidence="7">
    <location>
        <begin position="1"/>
        <end position="47"/>
    </location>
</feature>
<dbReference type="PROSITE" id="PS00107">
    <property type="entry name" value="PROTEIN_KINASE_ATP"/>
    <property type="match status" value="1"/>
</dbReference>
<reference evidence="9" key="1">
    <citation type="submission" date="2020-05" db="EMBL/GenBank/DDBJ databases">
        <title>Phylogenomic resolution of chytrid fungi.</title>
        <authorList>
            <person name="Stajich J.E."/>
            <person name="Amses K."/>
            <person name="Simmons R."/>
            <person name="Seto K."/>
            <person name="Myers J."/>
            <person name="Bonds A."/>
            <person name="Quandt C.A."/>
            <person name="Barry K."/>
            <person name="Liu P."/>
            <person name="Grigoriev I."/>
            <person name="Longcore J.E."/>
            <person name="James T.Y."/>
        </authorList>
    </citation>
    <scope>NUCLEOTIDE SEQUENCE</scope>
    <source>
        <strain evidence="9">JEL0318</strain>
    </source>
</reference>
<keyword evidence="10" id="KW-1185">Reference proteome</keyword>
<dbReference type="Pfam" id="PF00069">
    <property type="entry name" value="Pkinase"/>
    <property type="match status" value="2"/>
</dbReference>
<organism evidence="9 10">
    <name type="scientific">Rhizophlyctis rosea</name>
    <dbReference type="NCBI Taxonomy" id="64517"/>
    <lineage>
        <taxon>Eukaryota</taxon>
        <taxon>Fungi</taxon>
        <taxon>Fungi incertae sedis</taxon>
        <taxon>Chytridiomycota</taxon>
        <taxon>Chytridiomycota incertae sedis</taxon>
        <taxon>Chytridiomycetes</taxon>
        <taxon>Rhizophlyctidales</taxon>
        <taxon>Rhizophlyctidaceae</taxon>
        <taxon>Rhizophlyctis</taxon>
    </lineage>
</organism>
<dbReference type="Gene3D" id="3.30.200.20">
    <property type="entry name" value="Phosphorylase Kinase, domain 1"/>
    <property type="match status" value="1"/>
</dbReference>
<keyword evidence="3 6" id="KW-0547">Nucleotide-binding</keyword>
<dbReference type="PROSITE" id="PS50011">
    <property type="entry name" value="PROTEIN_KINASE_DOM"/>
    <property type="match status" value="1"/>
</dbReference>
<feature type="region of interest" description="Disordered" evidence="7">
    <location>
        <begin position="576"/>
        <end position="666"/>
    </location>
</feature>
<evidence type="ECO:0000259" key="8">
    <source>
        <dbReference type="PROSITE" id="PS50011"/>
    </source>
</evidence>
<evidence type="ECO:0000256" key="2">
    <source>
        <dbReference type="ARBA" id="ARBA00022679"/>
    </source>
</evidence>
<feature type="compositionally biased region" description="Polar residues" evidence="7">
    <location>
        <begin position="942"/>
        <end position="951"/>
    </location>
</feature>
<dbReference type="InterPro" id="IPR011009">
    <property type="entry name" value="Kinase-like_dom_sf"/>
</dbReference>
<keyword evidence="4" id="KW-0418">Kinase</keyword>
<dbReference type="AlphaFoldDB" id="A0AAD5X4K8"/>
<evidence type="ECO:0000256" key="4">
    <source>
        <dbReference type="ARBA" id="ARBA00022777"/>
    </source>
</evidence>
<feature type="region of interest" description="Disordered" evidence="7">
    <location>
        <begin position="171"/>
        <end position="264"/>
    </location>
</feature>
<evidence type="ECO:0000256" key="6">
    <source>
        <dbReference type="PROSITE-ProRule" id="PRU10141"/>
    </source>
</evidence>
<keyword evidence="2" id="KW-0808">Transferase</keyword>
<feature type="compositionally biased region" description="Polar residues" evidence="7">
    <location>
        <begin position="530"/>
        <end position="559"/>
    </location>
</feature>
<feature type="region of interest" description="Disordered" evidence="7">
    <location>
        <begin position="926"/>
        <end position="1035"/>
    </location>
</feature>
<evidence type="ECO:0000256" key="7">
    <source>
        <dbReference type="SAM" id="MobiDB-lite"/>
    </source>
</evidence>
<dbReference type="InterPro" id="IPR000719">
    <property type="entry name" value="Prot_kinase_dom"/>
</dbReference>
<feature type="domain" description="Protein kinase" evidence="8">
    <location>
        <begin position="291"/>
        <end position="752"/>
    </location>
</feature>
<dbReference type="CDD" id="cd14008">
    <property type="entry name" value="STKc_LKB1_CaMKK"/>
    <property type="match status" value="1"/>
</dbReference>
<dbReference type="PANTHER" id="PTHR43895:SF152">
    <property type="entry name" value="SERINE_THREONINE-PROTEIN KINASE TOS3"/>
    <property type="match status" value="1"/>
</dbReference>
<feature type="compositionally biased region" description="Low complexity" evidence="7">
    <location>
        <begin position="234"/>
        <end position="244"/>
    </location>
</feature>
<evidence type="ECO:0000256" key="5">
    <source>
        <dbReference type="ARBA" id="ARBA00022840"/>
    </source>
</evidence>
<feature type="compositionally biased region" description="Basic and acidic residues" evidence="7">
    <location>
        <begin position="597"/>
        <end position="606"/>
    </location>
</feature>
<feature type="region of interest" description="Disordered" evidence="7">
    <location>
        <begin position="527"/>
        <end position="559"/>
    </location>
</feature>
<dbReference type="SMART" id="SM00220">
    <property type="entry name" value="S_TKc"/>
    <property type="match status" value="1"/>
</dbReference>
<dbReference type="InterPro" id="IPR017441">
    <property type="entry name" value="Protein_kinase_ATP_BS"/>
</dbReference>
<dbReference type="EMBL" id="JADGJD010000113">
    <property type="protein sequence ID" value="KAJ3054839.1"/>
    <property type="molecule type" value="Genomic_DNA"/>
</dbReference>
<evidence type="ECO:0000313" key="10">
    <source>
        <dbReference type="Proteomes" id="UP001212841"/>
    </source>
</evidence>
<dbReference type="GO" id="GO:0007165">
    <property type="term" value="P:signal transduction"/>
    <property type="evidence" value="ECO:0007669"/>
    <property type="project" value="TreeGrafter"/>
</dbReference>
<sequence length="1074" mass="116149">MNNSTTSKLKKPSADNPAASRTKPSRSKSPTSIIHLKSVPQEGVAPLPKVTYQPWEGASRSAESVSGKGADAAAVIGGVNTRALLNAEPMGDNTPDGISLKKQSAIRTTDDEQSGMEEGQGIRPSENSSPPVAGANRFSLDDSALRSSEGSTLGAGISKNQSLRLKLSQLRMPKHASSGDSSPNLPTTPLSSSSSSPSRLAPWSASQTTPKKGHRFRLHPSQNRSTPDLVHIASSSQSNLASPSTPLRGSLTPNGLLSRRPSGVPLDSVKETSVIVRDYDPQTGNKMINQYMIVRELGRGCHGKVKLAVDCATREHWAIKVVEKHARRRFTGRLALSQRLAAAEEARAKGMAVQLPNPHLEKIKREIAILKKCDHPHVVRLKEVIDDPQSDKIYLVLEYLAGGDIRWHDYSEPRRPTLNVEEARRIFRDVVCGVQYLHYQGILHRDIKPANLLWTSERRVKISDFGVSVFVGKRRRQQTSGSSSTTDSELGEEANEIELAKTAGSPAFFAPELCGVMDDDPSMFLPFNPFGTNTSTETPSSLPDGRSTSDVGGQISNRSSFVSDGSVVIGLPSARASSNSLDNVGSGSSSPSRRVSGKSERGDLAVRGEQLPRLAESPGSGTPASPSPSPISPMSPASDPELRASVLKGKSPSTPSSPPRRKSLVLPKSLPPIGKAIDVWAMGVTLYCFVFGRVPFIAETEYELFNVISKHPLEFPSEPVIDDELRDLFLRILEKDPTTRITLEDIKLHPWTTSDMTREEREEWLMQTDPDVQYGEPLDVTEEEMRGAVTIASRIRERIRKISSSFQNLAAGFSLRRRTKSLPSVTGTLFFNGALLLAVDDVEAKVKAGTPKKWRMQGARTPGGRRPERTVMESAKKAAVARSEATEEGDYFTQPMEASVPASASGSLIESPAGLLASRSLSPPRLRVVSGESTPLADLHSSESTASSSDPRQIPLPPTPIRQPGGAASQQEWIRWDRSPSSPPTAWMDRGASPPGAWRRDFSPSPGGIPSRLTELTAASSSDEDGEGGAAAAEMQRMKEWKEAYLDSVDNGDLDEEVLGALEKSEVTESSKNL</sequence>
<keyword evidence="5 6" id="KW-0067">ATP-binding</keyword>
<accession>A0AAD5X4K8</accession>
<dbReference type="Proteomes" id="UP001212841">
    <property type="component" value="Unassembled WGS sequence"/>
</dbReference>
<feature type="region of interest" description="Disordered" evidence="7">
    <location>
        <begin position="86"/>
        <end position="137"/>
    </location>
</feature>
<dbReference type="Gene3D" id="1.10.510.10">
    <property type="entry name" value="Transferase(Phosphotransferase) domain 1"/>
    <property type="match status" value="2"/>
</dbReference>
<feature type="compositionally biased region" description="Low complexity" evidence="7">
    <location>
        <begin position="181"/>
        <end position="206"/>
    </location>
</feature>
<protein>
    <recommendedName>
        <fullName evidence="8">Protein kinase domain-containing protein</fullName>
    </recommendedName>
</protein>
<dbReference type="GO" id="GO:0005524">
    <property type="term" value="F:ATP binding"/>
    <property type="evidence" value="ECO:0007669"/>
    <property type="project" value="UniProtKB-UniRule"/>
</dbReference>
<gene>
    <name evidence="9" type="ORF">HK097_000704</name>
</gene>
<name>A0AAD5X4K8_9FUNG</name>
<keyword evidence="1" id="KW-0723">Serine/threonine-protein kinase</keyword>
<evidence type="ECO:0000256" key="3">
    <source>
        <dbReference type="ARBA" id="ARBA00022741"/>
    </source>
</evidence>